<feature type="compositionally biased region" description="Basic and acidic residues" evidence="1">
    <location>
        <begin position="477"/>
        <end position="490"/>
    </location>
</feature>
<gene>
    <name evidence="2" type="ORF">RFH988_LOCUS32382</name>
</gene>
<feature type="compositionally biased region" description="Polar residues" evidence="1">
    <location>
        <begin position="263"/>
        <end position="276"/>
    </location>
</feature>
<feature type="compositionally biased region" description="Low complexity" evidence="1">
    <location>
        <begin position="645"/>
        <end position="654"/>
    </location>
</feature>
<evidence type="ECO:0000256" key="1">
    <source>
        <dbReference type="SAM" id="MobiDB-lite"/>
    </source>
</evidence>
<feature type="compositionally biased region" description="Polar residues" evidence="1">
    <location>
        <begin position="379"/>
        <end position="393"/>
    </location>
</feature>
<dbReference type="OrthoDB" id="10020521at2759"/>
<dbReference type="Proteomes" id="UP000663882">
    <property type="component" value="Unassembled WGS sequence"/>
</dbReference>
<evidence type="ECO:0000313" key="3">
    <source>
        <dbReference type="Proteomes" id="UP000663882"/>
    </source>
</evidence>
<dbReference type="AlphaFoldDB" id="A0A815HIA6"/>
<comment type="caution">
    <text evidence="2">The sequence shown here is derived from an EMBL/GenBank/DDBJ whole genome shotgun (WGS) entry which is preliminary data.</text>
</comment>
<feature type="compositionally biased region" description="Polar residues" evidence="1">
    <location>
        <begin position="349"/>
        <end position="370"/>
    </location>
</feature>
<feature type="compositionally biased region" description="Low complexity" evidence="1">
    <location>
        <begin position="439"/>
        <end position="452"/>
    </location>
</feature>
<feature type="region of interest" description="Disordered" evidence="1">
    <location>
        <begin position="156"/>
        <end position="199"/>
    </location>
</feature>
<protein>
    <submittedName>
        <fullName evidence="2">Uncharacterized protein</fullName>
    </submittedName>
</protein>
<feature type="compositionally biased region" description="Polar residues" evidence="1">
    <location>
        <begin position="236"/>
        <end position="248"/>
    </location>
</feature>
<proteinExistence type="predicted"/>
<evidence type="ECO:0000313" key="2">
    <source>
        <dbReference type="EMBL" id="CAF1352574.1"/>
    </source>
</evidence>
<name>A0A815HIA6_9BILA</name>
<feature type="region of interest" description="Disordered" evidence="1">
    <location>
        <begin position="331"/>
        <end position="393"/>
    </location>
</feature>
<accession>A0A815HIA6</accession>
<feature type="compositionally biased region" description="Low complexity" evidence="1">
    <location>
        <begin position="249"/>
        <end position="262"/>
    </location>
</feature>
<feature type="compositionally biased region" description="Low complexity" evidence="1">
    <location>
        <begin position="497"/>
        <end position="512"/>
    </location>
</feature>
<organism evidence="2 3">
    <name type="scientific">Rotaria sordida</name>
    <dbReference type="NCBI Taxonomy" id="392033"/>
    <lineage>
        <taxon>Eukaryota</taxon>
        <taxon>Metazoa</taxon>
        <taxon>Spiralia</taxon>
        <taxon>Gnathifera</taxon>
        <taxon>Rotifera</taxon>
        <taxon>Eurotatoria</taxon>
        <taxon>Bdelloidea</taxon>
        <taxon>Philodinida</taxon>
        <taxon>Philodinidae</taxon>
        <taxon>Rotaria</taxon>
    </lineage>
</organism>
<feature type="compositionally biased region" description="Basic and acidic residues" evidence="1">
    <location>
        <begin position="807"/>
        <end position="821"/>
    </location>
</feature>
<feature type="compositionally biased region" description="Polar residues" evidence="1">
    <location>
        <begin position="521"/>
        <end position="530"/>
    </location>
</feature>
<feature type="region of interest" description="Disordered" evidence="1">
    <location>
        <begin position="967"/>
        <end position="1002"/>
    </location>
</feature>
<feature type="compositionally biased region" description="Low complexity" evidence="1">
    <location>
        <begin position="982"/>
        <end position="1002"/>
    </location>
</feature>
<feature type="region of interest" description="Disordered" evidence="1">
    <location>
        <begin position="473"/>
        <end position="552"/>
    </location>
</feature>
<feature type="compositionally biased region" description="Pro residues" evidence="1">
    <location>
        <begin position="336"/>
        <end position="348"/>
    </location>
</feature>
<feature type="region of interest" description="Disordered" evidence="1">
    <location>
        <begin position="226"/>
        <end position="295"/>
    </location>
</feature>
<feature type="region of interest" description="Disordered" evidence="1">
    <location>
        <begin position="434"/>
        <end position="460"/>
    </location>
</feature>
<feature type="compositionally biased region" description="Polar residues" evidence="1">
    <location>
        <begin position="285"/>
        <end position="295"/>
    </location>
</feature>
<dbReference type="PANTHER" id="PTHR24330:SF19">
    <property type="entry name" value="MEDIATOR OF RNA POLYMERASE II TRANSCRIPTION SUBUNIT 29"/>
    <property type="match status" value="1"/>
</dbReference>
<sequence>MSTYDQMIVDNRYLGDFNNEKYLFSKQSNMQEDLSNKDDDGNGLLGRRVYLESPSFGNKEEEDMYRYVSSRLTDRTGSIIDTKVPVHTGAALMDSLDFELDILGTNNTRSQIPHRREPYPIKSQEQLSNTLTNMPRTNPRQDPLLGPLLAELDAMSKQQQMPPLPPPPPPTSPPIYRRNSVPYQPNLVRPTDSSQPNDVLTNIANRTVTDALFEAELYDGLDLKDQQQQQQQQYQTNPYSTSNINLPNYSQSQQQQQQQQYQTNPYSTSNINLPNYSQSQQQQQPSRLPNMDNNNLFMTSSYTTDSGAFLNYFGPEDQLFQRPLLNTLGQNYVPNSRPPLPPPPPPPQQYNTTFDQPYTHISPTQRTSYVRPNLPPNPINTQPSSLHSVPSNQQNTNLFNEYQRIPPQQHYEEQIVRQINPSSNQETFFTDSKDNQYEQHQQQQQQSSTTSHRSSDQQDQDFKRQAIWNELQRTSAKVHEKNVKKRESPNRGKGTFGSSSTWNSSGSQQSSNLFKPPQRTLYHSQPITKPNHTEEHSDMVKNKENFYQRSPIRKHENLYVERKDLHNDYGNEKYEQEPKIQPSSIKPQRQSSLPVTINLNTGDNSQNESLPATVTIPLESHISQDGDKISVNIDLRLVDLQNFKQQQQQQQQQQTSDHPPWSNLYPLDRHIRKLERNIDETLPATNPPQRSPIIPSTGINPSMGRYGRMTTGMNRSGYNPPIYGGDYNYSDKGREEDSYLAKLNQARRNSQFKPYTGRDYEQFKKNYGFGTGHLGSDFENITHKEKLDTLTKTRQYAQQIEAKNKKKLSDISRRTLSDTRLRTGPSKPSRSSAYTLTSIRPKQFSGISTHSSPPTMNDIFPYIPARRPTEVLYRPLPPIPRQLIRLPPNEDNETVENLSIHQEEENISRKPTINPLQKQREQNIENNNHRTKVIEKIEPARINQQRLLLPKNLSSIRLTNSDNKRRPIKFDKLLLPDEPTYSSSQKTGSTQEQQQQQQSNVDQLTNQYHDKKIIMEVIHQELSERPLNDNEKMTIVEQKNNT</sequence>
<feature type="region of interest" description="Disordered" evidence="1">
    <location>
        <begin position="805"/>
        <end position="834"/>
    </location>
</feature>
<feature type="compositionally biased region" description="Pro residues" evidence="1">
    <location>
        <begin position="162"/>
        <end position="173"/>
    </location>
</feature>
<reference evidence="2" key="1">
    <citation type="submission" date="2021-02" db="EMBL/GenBank/DDBJ databases">
        <authorList>
            <person name="Nowell W R."/>
        </authorList>
    </citation>
    <scope>NUCLEOTIDE SEQUENCE</scope>
</reference>
<dbReference type="InterPro" id="IPR052145">
    <property type="entry name" value="Mediator/Homeobox_domain"/>
</dbReference>
<feature type="region of interest" description="Disordered" evidence="1">
    <location>
        <begin position="644"/>
        <end position="665"/>
    </location>
</feature>
<feature type="region of interest" description="Disordered" evidence="1">
    <location>
        <begin position="681"/>
        <end position="705"/>
    </location>
</feature>
<feature type="compositionally biased region" description="Low complexity" evidence="1">
    <location>
        <begin position="226"/>
        <end position="235"/>
    </location>
</feature>
<feature type="region of interest" description="Disordered" evidence="1">
    <location>
        <begin position="903"/>
        <end position="930"/>
    </location>
</feature>
<feature type="compositionally biased region" description="Basic and acidic residues" evidence="1">
    <location>
        <begin position="531"/>
        <end position="546"/>
    </location>
</feature>
<dbReference type="PANTHER" id="PTHR24330">
    <property type="entry name" value="HOMEOBOX PROTEIN BARH-LIKE"/>
    <property type="match status" value="1"/>
</dbReference>
<dbReference type="EMBL" id="CAJNOO010003739">
    <property type="protein sequence ID" value="CAF1352574.1"/>
    <property type="molecule type" value="Genomic_DNA"/>
</dbReference>